<feature type="compositionally biased region" description="Acidic residues" evidence="2">
    <location>
        <begin position="1"/>
        <end position="18"/>
    </location>
</feature>
<sequence length="381" mass="44220">MTDEEEYEKGDELPEYMDEGYKEDVDNEEPPEPAEPVVTEEEVKEKIKRDRERREAAKEDEDAVMGMLSANMNISEISNILRMDLREVAVIKRRFDERKESEKVFIQDIPEPKALPPPAHQPHSSDFVSYLMARNDKMEDRLMNMQNQQTNLIMKLITEGGGGGKEGFFDGEVGDLIKTKLVTNLFNMGGGQPQSEWVQVLNTLVGSGELRRMAREGMGLLKDIANKDNPNYNPFQNVEEEEMEEMDIVEYLTKKHPKVPQDIRDITLKRIEKENITDPEKIEEYYVRVIKGLEDLKDGCLALKNFVIEGDRTVEESAKFLSKTEYADLLKRIDLDAWYREAEHYKDTRSMGRYVRFLKNPKVKEKIKAIMEELKKKEVGK</sequence>
<feature type="compositionally biased region" description="Acidic residues" evidence="2">
    <location>
        <begin position="25"/>
        <end position="40"/>
    </location>
</feature>
<gene>
    <name evidence="3" type="ORF">TM448B03752_0005</name>
</gene>
<proteinExistence type="predicted"/>
<protein>
    <submittedName>
        <fullName evidence="3">Uncharacterized protein</fullName>
    </submittedName>
</protein>
<organism evidence="3">
    <name type="scientific">viral metagenome</name>
    <dbReference type="NCBI Taxonomy" id="1070528"/>
    <lineage>
        <taxon>unclassified sequences</taxon>
        <taxon>metagenomes</taxon>
        <taxon>organismal metagenomes</taxon>
    </lineage>
</organism>
<evidence type="ECO:0000313" key="3">
    <source>
        <dbReference type="EMBL" id="QJI02868.1"/>
    </source>
</evidence>
<accession>A0A6M3Y0S0</accession>
<name>A0A6M3Y0S0_9ZZZZ</name>
<evidence type="ECO:0000256" key="2">
    <source>
        <dbReference type="SAM" id="MobiDB-lite"/>
    </source>
</evidence>
<keyword evidence="1" id="KW-0175">Coiled coil</keyword>
<feature type="coiled-coil region" evidence="1">
    <location>
        <begin position="128"/>
        <end position="155"/>
    </location>
</feature>
<feature type="region of interest" description="Disordered" evidence="2">
    <location>
        <begin position="1"/>
        <end position="60"/>
    </location>
</feature>
<dbReference type="EMBL" id="MT145038">
    <property type="protein sequence ID" value="QJI02868.1"/>
    <property type="molecule type" value="Genomic_DNA"/>
</dbReference>
<reference evidence="3" key="1">
    <citation type="submission" date="2020-03" db="EMBL/GenBank/DDBJ databases">
        <title>The deep terrestrial virosphere.</title>
        <authorList>
            <person name="Holmfeldt K."/>
            <person name="Nilsson E."/>
            <person name="Simone D."/>
            <person name="Lopez-Fernandez M."/>
            <person name="Wu X."/>
            <person name="de Brujin I."/>
            <person name="Lundin D."/>
            <person name="Andersson A."/>
            <person name="Bertilsson S."/>
            <person name="Dopson M."/>
        </authorList>
    </citation>
    <scope>NUCLEOTIDE SEQUENCE</scope>
    <source>
        <strain evidence="3">TM448B03752</strain>
    </source>
</reference>
<evidence type="ECO:0000256" key="1">
    <source>
        <dbReference type="SAM" id="Coils"/>
    </source>
</evidence>
<dbReference type="AlphaFoldDB" id="A0A6M3Y0S0"/>
<feature type="compositionally biased region" description="Basic and acidic residues" evidence="2">
    <location>
        <begin position="41"/>
        <end position="57"/>
    </location>
</feature>